<dbReference type="InterPro" id="IPR016024">
    <property type="entry name" value="ARM-type_fold"/>
</dbReference>
<keyword evidence="2" id="KW-0813">Transport</keyword>
<dbReference type="EMBL" id="LXQA010225148">
    <property type="protein sequence ID" value="MCI35611.1"/>
    <property type="molecule type" value="Genomic_DNA"/>
</dbReference>
<keyword evidence="5" id="KW-1185">Reference proteome</keyword>
<accession>A0A392RGB1</accession>
<dbReference type="Gene3D" id="1.25.10.10">
    <property type="entry name" value="Leucine-rich Repeat Variant"/>
    <property type="match status" value="1"/>
</dbReference>
<name>A0A392RGB1_9FABA</name>
<dbReference type="Proteomes" id="UP000265520">
    <property type="component" value="Unassembled WGS sequence"/>
</dbReference>
<dbReference type="PANTHER" id="PTHR23316">
    <property type="entry name" value="IMPORTIN ALPHA"/>
    <property type="match status" value="1"/>
</dbReference>
<dbReference type="AlphaFoldDB" id="A0A392RGB1"/>
<dbReference type="GO" id="GO:0015031">
    <property type="term" value="P:protein transport"/>
    <property type="evidence" value="ECO:0007669"/>
    <property type="project" value="UniProtKB-KW"/>
</dbReference>
<dbReference type="SUPFAM" id="SSF48371">
    <property type="entry name" value="ARM repeat"/>
    <property type="match status" value="1"/>
</dbReference>
<reference evidence="4 5" key="1">
    <citation type="journal article" date="2018" name="Front. Plant Sci.">
        <title>Red Clover (Trifolium pratense) and Zigzag Clover (T. medium) - A Picture of Genomic Similarities and Differences.</title>
        <authorList>
            <person name="Dluhosova J."/>
            <person name="Istvanek J."/>
            <person name="Nedelnik J."/>
            <person name="Repkova J."/>
        </authorList>
    </citation>
    <scope>NUCLEOTIDE SEQUENCE [LARGE SCALE GENOMIC DNA]</scope>
    <source>
        <strain evidence="5">cv. 10/8</strain>
        <tissue evidence="4">Leaf</tissue>
    </source>
</reference>
<evidence type="ECO:0000256" key="1">
    <source>
        <dbReference type="ARBA" id="ARBA00010394"/>
    </source>
</evidence>
<evidence type="ECO:0000256" key="2">
    <source>
        <dbReference type="ARBA" id="ARBA00022448"/>
    </source>
</evidence>
<dbReference type="InterPro" id="IPR011989">
    <property type="entry name" value="ARM-like"/>
</dbReference>
<evidence type="ECO:0000256" key="3">
    <source>
        <dbReference type="ARBA" id="ARBA00022927"/>
    </source>
</evidence>
<sequence>IENLPAMVAGVCSNDAGEQLKATKLFRLMLTKEPNPPIEEIIQSGVVPRFVEFLVREDMPQLQVPS</sequence>
<comment type="similarity">
    <text evidence="1">Belongs to the importin alpha family.</text>
</comment>
<keyword evidence="3" id="KW-0653">Protein transport</keyword>
<protein>
    <submittedName>
        <fullName evidence="4">Importin subunit alpha-1-like</fullName>
    </submittedName>
</protein>
<comment type="caution">
    <text evidence="4">The sequence shown here is derived from an EMBL/GenBank/DDBJ whole genome shotgun (WGS) entry which is preliminary data.</text>
</comment>
<evidence type="ECO:0000313" key="4">
    <source>
        <dbReference type="EMBL" id="MCI35611.1"/>
    </source>
</evidence>
<proteinExistence type="inferred from homology"/>
<evidence type="ECO:0000313" key="5">
    <source>
        <dbReference type="Proteomes" id="UP000265520"/>
    </source>
</evidence>
<organism evidence="4 5">
    <name type="scientific">Trifolium medium</name>
    <dbReference type="NCBI Taxonomy" id="97028"/>
    <lineage>
        <taxon>Eukaryota</taxon>
        <taxon>Viridiplantae</taxon>
        <taxon>Streptophyta</taxon>
        <taxon>Embryophyta</taxon>
        <taxon>Tracheophyta</taxon>
        <taxon>Spermatophyta</taxon>
        <taxon>Magnoliopsida</taxon>
        <taxon>eudicotyledons</taxon>
        <taxon>Gunneridae</taxon>
        <taxon>Pentapetalae</taxon>
        <taxon>rosids</taxon>
        <taxon>fabids</taxon>
        <taxon>Fabales</taxon>
        <taxon>Fabaceae</taxon>
        <taxon>Papilionoideae</taxon>
        <taxon>50 kb inversion clade</taxon>
        <taxon>NPAAA clade</taxon>
        <taxon>Hologalegina</taxon>
        <taxon>IRL clade</taxon>
        <taxon>Trifolieae</taxon>
        <taxon>Trifolium</taxon>
    </lineage>
</organism>
<feature type="non-terminal residue" evidence="4">
    <location>
        <position position="66"/>
    </location>
</feature>
<feature type="non-terminal residue" evidence="4">
    <location>
        <position position="1"/>
    </location>
</feature>